<dbReference type="FunFam" id="3.30.160.60:FF:000432">
    <property type="entry name" value="zinc finger protein Gfi-1b isoform X1"/>
    <property type="match status" value="1"/>
</dbReference>
<name>A0A6V7HHY9_9HYME</name>
<dbReference type="SMART" id="SM00355">
    <property type="entry name" value="ZnF_C2H2"/>
    <property type="match status" value="2"/>
</dbReference>
<dbReference type="GO" id="GO:0001228">
    <property type="term" value="F:DNA-binding transcription activator activity, RNA polymerase II-specific"/>
    <property type="evidence" value="ECO:0007669"/>
    <property type="project" value="TreeGrafter"/>
</dbReference>
<keyword evidence="11" id="KW-1185">Reference proteome</keyword>
<feature type="compositionally biased region" description="Polar residues" evidence="8">
    <location>
        <begin position="181"/>
        <end position="194"/>
    </location>
</feature>
<evidence type="ECO:0000256" key="2">
    <source>
        <dbReference type="ARBA" id="ARBA00022723"/>
    </source>
</evidence>
<evidence type="ECO:0000313" key="11">
    <source>
        <dbReference type="Proteomes" id="UP000752696"/>
    </source>
</evidence>
<evidence type="ECO:0000256" key="1">
    <source>
        <dbReference type="ARBA" id="ARBA00004123"/>
    </source>
</evidence>
<dbReference type="SUPFAM" id="SSF57667">
    <property type="entry name" value="beta-beta-alpha zinc fingers"/>
    <property type="match status" value="1"/>
</dbReference>
<dbReference type="PROSITE" id="PS50157">
    <property type="entry name" value="ZINC_FINGER_C2H2_2"/>
    <property type="match status" value="2"/>
</dbReference>
<reference evidence="10" key="1">
    <citation type="submission" date="2020-07" db="EMBL/GenBank/DDBJ databases">
        <authorList>
            <person name="Nazaruddin N."/>
        </authorList>
    </citation>
    <scope>NUCLEOTIDE SEQUENCE</scope>
</reference>
<sequence length="205" mass="23329">WVINDSGFRDASTWKTENEDCFLIVDGWKSFWKDIALPPPVCCPCNMQTGSLLADDRAFLWSEYKDAKNHLDNNVAARHSSAEDARRQPSFISYKRVRRMESRANNYDNGEKPHKCVVCGKAFSQSSNLITHMRKHTGYKPFQCGLCDKAFQRKVDLRRHREGQHPAAPALDYRSLQLPSQPANVRHSPSSSLQPAAGYHMIPVP</sequence>
<evidence type="ECO:0000259" key="9">
    <source>
        <dbReference type="PROSITE" id="PS50157"/>
    </source>
</evidence>
<comment type="subcellular location">
    <subcellularLocation>
        <location evidence="1">Nucleus</location>
    </subcellularLocation>
</comment>
<evidence type="ECO:0000256" key="8">
    <source>
        <dbReference type="SAM" id="MobiDB-lite"/>
    </source>
</evidence>
<feature type="domain" description="C2H2-type" evidence="9">
    <location>
        <begin position="114"/>
        <end position="141"/>
    </location>
</feature>
<evidence type="ECO:0000313" key="10">
    <source>
        <dbReference type="EMBL" id="CAD1479286.1"/>
    </source>
</evidence>
<dbReference type="GO" id="GO:0005634">
    <property type="term" value="C:nucleus"/>
    <property type="evidence" value="ECO:0007669"/>
    <property type="project" value="UniProtKB-SubCell"/>
</dbReference>
<feature type="domain" description="C2H2-type" evidence="9">
    <location>
        <begin position="142"/>
        <end position="170"/>
    </location>
</feature>
<comment type="caution">
    <text evidence="10">The sequence shown here is derived from an EMBL/GenBank/DDBJ whole genome shotgun (WGS) entry which is preliminary data.</text>
</comment>
<dbReference type="PANTHER" id="PTHR24393:SF138">
    <property type="entry name" value="IP01201P-RELATED"/>
    <property type="match status" value="1"/>
</dbReference>
<keyword evidence="4 7" id="KW-0863">Zinc-finger</keyword>
<dbReference type="Pfam" id="PF00096">
    <property type="entry name" value="zf-C2H2"/>
    <property type="match status" value="2"/>
</dbReference>
<dbReference type="AlphaFoldDB" id="A0A6V7HHY9"/>
<dbReference type="PROSITE" id="PS00028">
    <property type="entry name" value="ZINC_FINGER_C2H2_1"/>
    <property type="match status" value="2"/>
</dbReference>
<keyword evidence="3" id="KW-0677">Repeat</keyword>
<dbReference type="OrthoDB" id="6155966at2759"/>
<dbReference type="InterPro" id="IPR013087">
    <property type="entry name" value="Znf_C2H2_type"/>
</dbReference>
<evidence type="ECO:0000256" key="3">
    <source>
        <dbReference type="ARBA" id="ARBA00022737"/>
    </source>
</evidence>
<proteinExistence type="predicted"/>
<dbReference type="GO" id="GO:0000978">
    <property type="term" value="F:RNA polymerase II cis-regulatory region sequence-specific DNA binding"/>
    <property type="evidence" value="ECO:0007669"/>
    <property type="project" value="TreeGrafter"/>
</dbReference>
<dbReference type="EMBL" id="CAJDYZ010011281">
    <property type="protein sequence ID" value="CAD1479286.1"/>
    <property type="molecule type" value="Genomic_DNA"/>
</dbReference>
<evidence type="ECO:0000256" key="5">
    <source>
        <dbReference type="ARBA" id="ARBA00022833"/>
    </source>
</evidence>
<evidence type="ECO:0000256" key="4">
    <source>
        <dbReference type="ARBA" id="ARBA00022771"/>
    </source>
</evidence>
<evidence type="ECO:0000256" key="7">
    <source>
        <dbReference type="PROSITE-ProRule" id="PRU00042"/>
    </source>
</evidence>
<accession>A0A6V7HHY9</accession>
<dbReference type="Gene3D" id="3.30.160.60">
    <property type="entry name" value="Classic Zinc Finger"/>
    <property type="match status" value="2"/>
</dbReference>
<feature type="region of interest" description="Disordered" evidence="8">
    <location>
        <begin position="181"/>
        <end position="205"/>
    </location>
</feature>
<feature type="non-terminal residue" evidence="10">
    <location>
        <position position="205"/>
    </location>
</feature>
<protein>
    <recommendedName>
        <fullName evidence="9">C2H2-type domain-containing protein</fullName>
    </recommendedName>
</protein>
<gene>
    <name evidence="10" type="ORF">MHI_LOCUS849232</name>
</gene>
<dbReference type="GO" id="GO:0009887">
    <property type="term" value="P:animal organ morphogenesis"/>
    <property type="evidence" value="ECO:0007669"/>
    <property type="project" value="UniProtKB-ARBA"/>
</dbReference>
<keyword evidence="2" id="KW-0479">Metal-binding</keyword>
<dbReference type="GO" id="GO:0003002">
    <property type="term" value="P:regionalization"/>
    <property type="evidence" value="ECO:0007669"/>
    <property type="project" value="UniProtKB-ARBA"/>
</dbReference>
<dbReference type="PANTHER" id="PTHR24393">
    <property type="entry name" value="ZINC FINGER PROTEIN"/>
    <property type="match status" value="1"/>
</dbReference>
<feature type="non-terminal residue" evidence="10">
    <location>
        <position position="1"/>
    </location>
</feature>
<keyword evidence="5" id="KW-0862">Zinc</keyword>
<keyword evidence="6" id="KW-0539">Nucleus</keyword>
<dbReference type="FunFam" id="3.30.160.60:FF:000148">
    <property type="entry name" value="zinc finger protein Gfi-1"/>
    <property type="match status" value="1"/>
</dbReference>
<dbReference type="Proteomes" id="UP000752696">
    <property type="component" value="Unassembled WGS sequence"/>
</dbReference>
<evidence type="ECO:0000256" key="6">
    <source>
        <dbReference type="ARBA" id="ARBA00023242"/>
    </source>
</evidence>
<dbReference type="InterPro" id="IPR036236">
    <property type="entry name" value="Znf_C2H2_sf"/>
</dbReference>
<organism evidence="10 11">
    <name type="scientific">Heterotrigona itama</name>
    <dbReference type="NCBI Taxonomy" id="395501"/>
    <lineage>
        <taxon>Eukaryota</taxon>
        <taxon>Metazoa</taxon>
        <taxon>Ecdysozoa</taxon>
        <taxon>Arthropoda</taxon>
        <taxon>Hexapoda</taxon>
        <taxon>Insecta</taxon>
        <taxon>Pterygota</taxon>
        <taxon>Neoptera</taxon>
        <taxon>Endopterygota</taxon>
        <taxon>Hymenoptera</taxon>
        <taxon>Apocrita</taxon>
        <taxon>Aculeata</taxon>
        <taxon>Apoidea</taxon>
        <taxon>Anthophila</taxon>
        <taxon>Apidae</taxon>
        <taxon>Heterotrigona</taxon>
    </lineage>
</organism>
<dbReference type="GO" id="GO:0008270">
    <property type="term" value="F:zinc ion binding"/>
    <property type="evidence" value="ECO:0007669"/>
    <property type="project" value="UniProtKB-KW"/>
</dbReference>